<dbReference type="InterPro" id="IPR000422">
    <property type="entry name" value="DHBP_synthase_RibB"/>
</dbReference>
<evidence type="ECO:0000256" key="4">
    <source>
        <dbReference type="ARBA" id="ARBA00004853"/>
    </source>
</evidence>
<feature type="active site" description="Nucleophile; for GTP cyclohydrolase activity" evidence="19">
    <location>
        <position position="330"/>
    </location>
</feature>
<feature type="active site" description="Proton acceptor; for GTP cyclohydrolase activity" evidence="19">
    <location>
        <position position="328"/>
    </location>
</feature>
<keyword evidence="14 19" id="KW-0464">Manganese</keyword>
<dbReference type="EMBL" id="DTHJ01000130">
    <property type="protein sequence ID" value="HHS63177.1"/>
    <property type="molecule type" value="Genomic_DNA"/>
</dbReference>
<feature type="binding site" evidence="19">
    <location>
        <position position="142"/>
    </location>
    <ligand>
        <name>Mg(2+)</name>
        <dbReference type="ChEBI" id="CHEBI:18420"/>
        <label>2</label>
    </ligand>
</feature>
<feature type="binding site" evidence="19">
    <location>
        <position position="267"/>
    </location>
    <ligand>
        <name>Zn(2+)</name>
        <dbReference type="ChEBI" id="CHEBI:29105"/>
        <note>catalytic</note>
    </ligand>
</feature>
<feature type="binding site" evidence="19">
    <location>
        <position position="272"/>
    </location>
    <ligand>
        <name>GTP</name>
        <dbReference type="ChEBI" id="CHEBI:37565"/>
    </ligand>
</feature>
<dbReference type="SUPFAM" id="SSF55821">
    <property type="entry name" value="YrdC/RibB"/>
    <property type="match status" value="1"/>
</dbReference>
<keyword evidence="12 19" id="KW-0460">Magnesium</keyword>
<dbReference type="GO" id="GO:0003935">
    <property type="term" value="F:GTP cyclohydrolase II activity"/>
    <property type="evidence" value="ECO:0007669"/>
    <property type="project" value="UniProtKB-UniRule"/>
</dbReference>
<evidence type="ECO:0000256" key="8">
    <source>
        <dbReference type="ARBA" id="ARBA00022723"/>
    </source>
</evidence>
<comment type="catalytic activity">
    <reaction evidence="1 19">
        <text>D-ribulose 5-phosphate = (2S)-2-hydroxy-3-oxobutyl phosphate + formate + H(+)</text>
        <dbReference type="Rhea" id="RHEA:18457"/>
        <dbReference type="ChEBI" id="CHEBI:15378"/>
        <dbReference type="ChEBI" id="CHEBI:15740"/>
        <dbReference type="ChEBI" id="CHEBI:58121"/>
        <dbReference type="ChEBI" id="CHEBI:58830"/>
        <dbReference type="EC" id="4.1.99.12"/>
    </reaction>
</comment>
<evidence type="ECO:0000256" key="14">
    <source>
        <dbReference type="ARBA" id="ARBA00023211"/>
    </source>
</evidence>
<comment type="cofactor">
    <cofactor evidence="19">
        <name>Zn(2+)</name>
        <dbReference type="ChEBI" id="CHEBI:29105"/>
    </cofactor>
    <text evidence="19">Binds 1 zinc ion per subunit.</text>
</comment>
<keyword evidence="8 19" id="KW-0479">Metal-binding</keyword>
<dbReference type="PANTHER" id="PTHR21327:SF18">
    <property type="entry name" value="3,4-DIHYDROXY-2-BUTANONE 4-PHOSPHATE SYNTHASE"/>
    <property type="match status" value="1"/>
</dbReference>
<dbReference type="InterPro" id="IPR032677">
    <property type="entry name" value="GTP_cyclohydro_II"/>
</dbReference>
<evidence type="ECO:0000256" key="9">
    <source>
        <dbReference type="ARBA" id="ARBA00022741"/>
    </source>
</evidence>
<dbReference type="GO" id="GO:0005829">
    <property type="term" value="C:cytosol"/>
    <property type="evidence" value="ECO:0007669"/>
    <property type="project" value="TreeGrafter"/>
</dbReference>
<evidence type="ECO:0000256" key="10">
    <source>
        <dbReference type="ARBA" id="ARBA00022801"/>
    </source>
</evidence>
<dbReference type="GO" id="GO:0030145">
    <property type="term" value="F:manganese ion binding"/>
    <property type="evidence" value="ECO:0007669"/>
    <property type="project" value="UniProtKB-UniRule"/>
</dbReference>
<dbReference type="PIRSF" id="PIRSF001259">
    <property type="entry name" value="RibA"/>
    <property type="match status" value="1"/>
</dbReference>
<feature type="binding site" evidence="19">
    <location>
        <position position="256"/>
    </location>
    <ligand>
        <name>Zn(2+)</name>
        <dbReference type="ChEBI" id="CHEBI:29105"/>
        <note>catalytic</note>
    </ligand>
</feature>
<evidence type="ECO:0000256" key="13">
    <source>
        <dbReference type="ARBA" id="ARBA00023134"/>
    </source>
</evidence>
<feature type="site" description="Essential for DHBP synthase activity" evidence="19">
    <location>
        <position position="125"/>
    </location>
</feature>
<dbReference type="EC" id="3.5.4.25" evidence="19"/>
<evidence type="ECO:0000259" key="20">
    <source>
        <dbReference type="Pfam" id="PF00925"/>
    </source>
</evidence>
<keyword evidence="15 19" id="KW-0456">Lyase</keyword>
<feature type="region of interest" description="GTP cyclohydrolase II" evidence="19">
    <location>
        <begin position="201"/>
        <end position="410"/>
    </location>
</feature>
<keyword evidence="10 19" id="KW-0378">Hydrolase</keyword>
<proteinExistence type="inferred from homology"/>
<feature type="region of interest" description="DHBP synthase" evidence="19">
    <location>
        <begin position="1"/>
        <end position="200"/>
    </location>
</feature>
<evidence type="ECO:0000256" key="17">
    <source>
        <dbReference type="ARBA" id="ARBA00043932"/>
    </source>
</evidence>
<dbReference type="HAMAP" id="MF_00179">
    <property type="entry name" value="RibA"/>
    <property type="match status" value="1"/>
</dbReference>
<dbReference type="GO" id="GO:0000287">
    <property type="term" value="F:magnesium ion binding"/>
    <property type="evidence" value="ECO:0007669"/>
    <property type="project" value="UniProtKB-UniRule"/>
</dbReference>
<gene>
    <name evidence="19" type="primary">ribBA</name>
    <name evidence="21" type="ORF">ENV70_06170</name>
</gene>
<feature type="binding site" evidence="19">
    <location>
        <begin position="251"/>
        <end position="255"/>
    </location>
    <ligand>
        <name>GTP</name>
        <dbReference type="ChEBI" id="CHEBI:37565"/>
    </ligand>
</feature>
<dbReference type="GO" id="GO:0009231">
    <property type="term" value="P:riboflavin biosynthetic process"/>
    <property type="evidence" value="ECO:0007669"/>
    <property type="project" value="UniProtKB-UniRule"/>
</dbReference>
<feature type="binding site" evidence="19">
    <location>
        <begin position="294"/>
        <end position="296"/>
    </location>
    <ligand>
        <name>GTP</name>
        <dbReference type="ChEBI" id="CHEBI:37565"/>
    </ligand>
</feature>
<evidence type="ECO:0000256" key="16">
    <source>
        <dbReference type="ARBA" id="ARBA00023268"/>
    </source>
</evidence>
<dbReference type="Gene3D" id="3.40.50.10990">
    <property type="entry name" value="GTP cyclohydrolase II"/>
    <property type="match status" value="1"/>
</dbReference>
<dbReference type="InterPro" id="IPR016299">
    <property type="entry name" value="Riboflavin_synth_RibBA"/>
</dbReference>
<feature type="site" description="Essential for DHBP synthase activity" evidence="19">
    <location>
        <position position="163"/>
    </location>
</feature>
<keyword evidence="16 19" id="KW-0511">Multifunctional enzyme</keyword>
<dbReference type="AlphaFoldDB" id="A0A7C6AFY0"/>
<feature type="binding site" evidence="19">
    <location>
        <position position="316"/>
    </location>
    <ligand>
        <name>GTP</name>
        <dbReference type="ChEBI" id="CHEBI:37565"/>
    </ligand>
</feature>
<feature type="binding site" evidence="19">
    <location>
        <position position="356"/>
    </location>
    <ligand>
        <name>GTP</name>
        <dbReference type="ChEBI" id="CHEBI:37565"/>
    </ligand>
</feature>
<feature type="binding site" evidence="19">
    <location>
        <position position="351"/>
    </location>
    <ligand>
        <name>GTP</name>
        <dbReference type="ChEBI" id="CHEBI:37565"/>
    </ligand>
</feature>
<feature type="binding site" evidence="19">
    <location>
        <position position="27"/>
    </location>
    <ligand>
        <name>Mg(2+)</name>
        <dbReference type="ChEBI" id="CHEBI:18420"/>
        <label>2</label>
    </ligand>
</feature>
<dbReference type="Gene3D" id="3.90.870.10">
    <property type="entry name" value="DHBP synthase"/>
    <property type="match status" value="1"/>
</dbReference>
<feature type="binding site" evidence="19">
    <location>
        <position position="269"/>
    </location>
    <ligand>
        <name>Zn(2+)</name>
        <dbReference type="ChEBI" id="CHEBI:29105"/>
        <note>catalytic</note>
    </ligand>
</feature>
<keyword evidence="11 19" id="KW-0862">Zinc</keyword>
<sequence length="410" mass="45679">MLNTIDEAIKEIKKGKPVIVVDDENRENEGDFIAAAEKITPKLVNFMAQYGRGLICVALPAERLEQLDIPIMVLNNTAKFQTPFAVSVDYKIGTTTGISAFDRAKTIKALVHKDTKPEDLARPGHIFPLRAMDGGVLRRAGHTEASVDLARLSGLYPGGVLCEIMDSDGRMAKLPRLKSLAKKFNLAIITIKDLIEYRRKREKLIEKILETKFPTRYGDFRLLLYEDKINYEHHIALVMGNVAGKKDVLVRVHSQCLTGDVFHSLRCDCGDQLEKALQMIARNKLGVFLYMRQEGRGIGLVNKLKAYHLQDKGLDTVEANIKLGFPPDLRDYGIGAQILADLGLSTVRLLTNNPKKIIGLEGYGLKVVEQIPIFAPNKCNINYLRTKRKKLGHLIPDSVIDNPCLKGGGL</sequence>
<dbReference type="EC" id="4.1.99.12" evidence="19"/>
<comment type="cofactor">
    <cofactor evidence="19">
        <name>Mg(2+)</name>
        <dbReference type="ChEBI" id="CHEBI:18420"/>
    </cofactor>
    <cofactor evidence="19">
        <name>Mn(2+)</name>
        <dbReference type="ChEBI" id="CHEBI:29035"/>
    </cofactor>
    <text evidence="19">Binds 2 divalent metal cations per subunit. Magnesium or manganese.</text>
</comment>
<comment type="similarity">
    <text evidence="19">In the C-terminal section; belongs to the GTP cyclohydrolase II family.</text>
</comment>
<evidence type="ECO:0000256" key="6">
    <source>
        <dbReference type="ARBA" id="ARBA00005520"/>
    </source>
</evidence>
<dbReference type="SUPFAM" id="SSF142695">
    <property type="entry name" value="RibA-like"/>
    <property type="match status" value="1"/>
</dbReference>
<dbReference type="InterPro" id="IPR017945">
    <property type="entry name" value="DHBP_synth_RibB-like_a/b_dom"/>
</dbReference>
<dbReference type="Pfam" id="PF00925">
    <property type="entry name" value="GTP_cyclohydro2"/>
    <property type="match status" value="1"/>
</dbReference>
<dbReference type="FunFam" id="3.40.50.10990:FF:000001">
    <property type="entry name" value="Riboflavin biosynthesis protein RibBA"/>
    <property type="match status" value="1"/>
</dbReference>
<dbReference type="Pfam" id="PF00926">
    <property type="entry name" value="DHBP_synthase"/>
    <property type="match status" value="1"/>
</dbReference>
<dbReference type="GO" id="GO:0005525">
    <property type="term" value="F:GTP binding"/>
    <property type="evidence" value="ECO:0007669"/>
    <property type="project" value="UniProtKB-KW"/>
</dbReference>
<evidence type="ECO:0000256" key="3">
    <source>
        <dbReference type="ARBA" id="ARBA00002284"/>
    </source>
</evidence>
<keyword evidence="9 19" id="KW-0547">Nucleotide-binding</keyword>
<keyword evidence="7 19" id="KW-0686">Riboflavin biosynthesis</keyword>
<dbReference type="NCBIfam" id="TIGR00506">
    <property type="entry name" value="ribB"/>
    <property type="match status" value="1"/>
</dbReference>
<evidence type="ECO:0000256" key="1">
    <source>
        <dbReference type="ARBA" id="ARBA00000141"/>
    </source>
</evidence>
<dbReference type="FunFam" id="3.90.870.10:FF:000001">
    <property type="entry name" value="Riboflavin biosynthesis protein RibBA"/>
    <property type="match status" value="1"/>
</dbReference>
<comment type="cofactor">
    <cofactor evidence="2">
        <name>Mn(2+)</name>
        <dbReference type="ChEBI" id="CHEBI:29035"/>
    </cofactor>
</comment>
<dbReference type="NCBIfam" id="TIGR00505">
    <property type="entry name" value="ribA"/>
    <property type="match status" value="1"/>
</dbReference>
<reference evidence="21" key="1">
    <citation type="journal article" date="2020" name="mSystems">
        <title>Genome- and Community-Level Interaction Insights into Carbon Utilization and Element Cycling Functions of Hydrothermarchaeota in Hydrothermal Sediment.</title>
        <authorList>
            <person name="Zhou Z."/>
            <person name="Liu Y."/>
            <person name="Xu W."/>
            <person name="Pan J."/>
            <person name="Luo Z.H."/>
            <person name="Li M."/>
        </authorList>
    </citation>
    <scope>NUCLEOTIDE SEQUENCE [LARGE SCALE GENOMIC DNA]</scope>
    <source>
        <strain evidence="21">SpSt-783</strain>
    </source>
</reference>
<evidence type="ECO:0000256" key="11">
    <source>
        <dbReference type="ARBA" id="ARBA00022833"/>
    </source>
</evidence>
<feature type="binding site" evidence="19">
    <location>
        <begin position="139"/>
        <end position="143"/>
    </location>
    <ligand>
        <name>D-ribulose 5-phosphate</name>
        <dbReference type="ChEBI" id="CHEBI:58121"/>
    </ligand>
</feature>
<dbReference type="PANTHER" id="PTHR21327">
    <property type="entry name" value="GTP CYCLOHYDROLASE II-RELATED"/>
    <property type="match status" value="1"/>
</dbReference>
<comment type="caution">
    <text evidence="21">The sequence shown here is derived from an EMBL/GenBank/DDBJ whole genome shotgun (WGS) entry which is preliminary data.</text>
</comment>
<evidence type="ECO:0000256" key="15">
    <source>
        <dbReference type="ARBA" id="ARBA00023239"/>
    </source>
</evidence>
<dbReference type="NCBIfam" id="NF001591">
    <property type="entry name" value="PRK00393.1"/>
    <property type="match status" value="1"/>
</dbReference>
<evidence type="ECO:0000256" key="19">
    <source>
        <dbReference type="HAMAP-Rule" id="MF_01283"/>
    </source>
</evidence>
<feature type="binding site" evidence="19">
    <location>
        <position position="31"/>
    </location>
    <ligand>
        <name>D-ribulose 5-phosphate</name>
        <dbReference type="ChEBI" id="CHEBI:58121"/>
    </ligand>
</feature>
<comment type="similarity">
    <text evidence="6 19">In the N-terminal section; belongs to the DHBP synthase family.</text>
</comment>
<feature type="binding site" evidence="19">
    <location>
        <position position="27"/>
    </location>
    <ligand>
        <name>Mg(2+)</name>
        <dbReference type="ChEBI" id="CHEBI:18420"/>
        <label>1</label>
    </ligand>
</feature>
<dbReference type="UniPathway" id="UPA00275">
    <property type="reaction ID" value="UER00399"/>
</dbReference>
<comment type="pathway">
    <text evidence="5 19">Cofactor biosynthesis; riboflavin biosynthesis; 2-hydroxy-3-oxobutyl phosphate from D-ribulose 5-phosphate: step 1/1.</text>
</comment>
<comment type="catalytic activity">
    <reaction evidence="18 19">
        <text>GTP + 4 H2O = 2,5-diamino-6-hydroxy-4-(5-phosphoribosylamino)-pyrimidine + formate + 2 phosphate + 3 H(+)</text>
        <dbReference type="Rhea" id="RHEA:23704"/>
        <dbReference type="ChEBI" id="CHEBI:15377"/>
        <dbReference type="ChEBI" id="CHEBI:15378"/>
        <dbReference type="ChEBI" id="CHEBI:15740"/>
        <dbReference type="ChEBI" id="CHEBI:37565"/>
        <dbReference type="ChEBI" id="CHEBI:43474"/>
        <dbReference type="ChEBI" id="CHEBI:58614"/>
        <dbReference type="EC" id="3.5.4.25"/>
    </reaction>
</comment>
<evidence type="ECO:0000256" key="5">
    <source>
        <dbReference type="ARBA" id="ARBA00004904"/>
    </source>
</evidence>
<dbReference type="InterPro" id="IPR000926">
    <property type="entry name" value="RibA"/>
</dbReference>
<evidence type="ECO:0000256" key="7">
    <source>
        <dbReference type="ARBA" id="ARBA00022619"/>
    </source>
</evidence>
<dbReference type="GO" id="GO:0008270">
    <property type="term" value="F:zinc ion binding"/>
    <property type="evidence" value="ECO:0007669"/>
    <property type="project" value="UniProtKB-UniRule"/>
</dbReference>
<feature type="domain" description="GTP cyclohydrolase II" evidence="20">
    <location>
        <begin position="207"/>
        <end position="372"/>
    </location>
</feature>
<evidence type="ECO:0000313" key="21">
    <source>
        <dbReference type="EMBL" id="HHS63177.1"/>
    </source>
</evidence>
<dbReference type="InterPro" id="IPR036144">
    <property type="entry name" value="RibA-like_sf"/>
</dbReference>
<keyword evidence="13 19" id="KW-0342">GTP-binding</keyword>
<dbReference type="HAMAP" id="MF_00180">
    <property type="entry name" value="RibB"/>
    <property type="match status" value="1"/>
</dbReference>
<feature type="binding site" evidence="19">
    <location>
        <position position="163"/>
    </location>
    <ligand>
        <name>D-ribulose 5-phosphate</name>
        <dbReference type="ChEBI" id="CHEBI:58121"/>
    </ligand>
</feature>
<accession>A0A7C6AFY0</accession>
<evidence type="ECO:0000256" key="2">
    <source>
        <dbReference type="ARBA" id="ARBA00001936"/>
    </source>
</evidence>
<name>A0A7C6AFY0_UNCW3</name>
<evidence type="ECO:0000256" key="18">
    <source>
        <dbReference type="ARBA" id="ARBA00049295"/>
    </source>
</evidence>
<organism evidence="21">
    <name type="scientific">candidate division WOR-3 bacterium</name>
    <dbReference type="NCBI Taxonomy" id="2052148"/>
    <lineage>
        <taxon>Bacteria</taxon>
        <taxon>Bacteria division WOR-3</taxon>
    </lineage>
</organism>
<feature type="binding site" evidence="19">
    <location>
        <begin position="26"/>
        <end position="27"/>
    </location>
    <ligand>
        <name>D-ribulose 5-phosphate</name>
        <dbReference type="ChEBI" id="CHEBI:58121"/>
    </ligand>
</feature>
<comment type="function">
    <text evidence="17 19">Catalyzes the conversion of GTP to 2,5-diamino-6-ribosylamino-4(3H)-pyrimidinone 5'-phosphate (DARP), formate and pyrophosphate.</text>
</comment>
<dbReference type="GO" id="GO:0008686">
    <property type="term" value="F:3,4-dihydroxy-2-butanone-4-phosphate synthase activity"/>
    <property type="evidence" value="ECO:0007669"/>
    <property type="project" value="UniProtKB-UniRule"/>
</dbReference>
<dbReference type="CDD" id="cd00641">
    <property type="entry name" value="GTP_cyclohydro2"/>
    <property type="match status" value="1"/>
</dbReference>
<dbReference type="HAMAP" id="MF_01283">
    <property type="entry name" value="RibBA"/>
    <property type="match status" value="1"/>
</dbReference>
<comment type="function">
    <text evidence="3 19">Catalyzes the conversion of D-ribulose 5-phosphate to formate and 3,4-dihydroxy-2-butanone 4-phosphate.</text>
</comment>
<comment type="pathway">
    <text evidence="4 19">Cofactor biosynthesis; riboflavin biosynthesis; 5-amino-6-(D-ribitylamino)uracil from GTP: step 1/4.</text>
</comment>
<dbReference type="NCBIfam" id="NF006803">
    <property type="entry name" value="PRK09311.1"/>
    <property type="match status" value="1"/>
</dbReference>
<evidence type="ECO:0000256" key="12">
    <source>
        <dbReference type="ARBA" id="ARBA00022842"/>
    </source>
</evidence>
<protein>
    <recommendedName>
        <fullName evidence="19">Riboflavin biosynthesis protein RibBA</fullName>
    </recommendedName>
    <domain>
        <recommendedName>
            <fullName evidence="19">3,4-dihydroxy-2-butanone 4-phosphate synthase</fullName>
            <shortName evidence="19">DHBP synthase</shortName>
            <ecNumber evidence="19">4.1.99.12</ecNumber>
        </recommendedName>
    </domain>
    <domain>
        <recommendedName>
            <fullName evidence="19">GTP cyclohydrolase-2</fullName>
            <ecNumber evidence="19">3.5.4.25</ecNumber>
        </recommendedName>
        <alternativeName>
            <fullName evidence="19">GTP cyclohydrolase II</fullName>
        </alternativeName>
    </domain>
</protein>